<dbReference type="HOGENOM" id="CLU_213371_0_0_6"/>
<evidence type="ECO:0000313" key="1">
    <source>
        <dbReference type="EMBL" id="ACF92998.1"/>
    </source>
</evidence>
<proteinExistence type="predicted"/>
<dbReference type="EMBL" id="CP001127">
    <property type="protein sequence ID" value="ACF92998.1"/>
    <property type="molecule type" value="Genomic_DNA"/>
</dbReference>
<accession>A0A0N1R1J9</accession>
<name>A0A0N1R1J9_SALSV</name>
<protein>
    <submittedName>
        <fullName evidence="1">Uncharacterized protein</fullName>
    </submittedName>
</protein>
<evidence type="ECO:0000313" key="2">
    <source>
        <dbReference type="Proteomes" id="UP000001865"/>
    </source>
</evidence>
<organism evidence="1 2">
    <name type="scientific">Salmonella schwarzengrund (strain CVM19633)</name>
    <dbReference type="NCBI Taxonomy" id="439843"/>
    <lineage>
        <taxon>Bacteria</taxon>
        <taxon>Pseudomonadati</taxon>
        <taxon>Pseudomonadota</taxon>
        <taxon>Gammaproteobacteria</taxon>
        <taxon>Enterobacterales</taxon>
        <taxon>Enterobacteriaceae</taxon>
        <taxon>Salmonella</taxon>
    </lineage>
</organism>
<dbReference type="KEGG" id="sew:SeSA_A3586"/>
<reference evidence="1 2" key="1">
    <citation type="journal article" date="2011" name="J. Bacteriol.">
        <title>Comparative genomics of 28 Salmonella enterica isolates: evidence for CRISPR-mediated adaptive sublineage evolution.</title>
        <authorList>
            <person name="Fricke W.F."/>
            <person name="Mammel M.K."/>
            <person name="McDermott P.F."/>
            <person name="Tartera C."/>
            <person name="White D.G."/>
            <person name="Leclerc J.E."/>
            <person name="Ravel J."/>
            <person name="Cebula T.A."/>
        </authorList>
    </citation>
    <scope>NUCLEOTIDE SEQUENCE [LARGE SCALE GENOMIC DNA]</scope>
    <source>
        <strain evidence="1 2">CVM19633</strain>
    </source>
</reference>
<dbReference type="AlphaFoldDB" id="A0A0N1R1J9"/>
<dbReference type="Proteomes" id="UP000001865">
    <property type="component" value="Chromosome"/>
</dbReference>
<sequence length="54" mass="6330">MQLELVFSWCYLINQRFAKYSNVNAGSNRCENGSYFTTTEKMADMRNHLNSCEL</sequence>
<gene>
    <name evidence="1" type="ordered locus">SeSA_A3586</name>
</gene>